<dbReference type="Gene3D" id="3.40.50.20">
    <property type="match status" value="1"/>
</dbReference>
<dbReference type="InterPro" id="IPR040570">
    <property type="entry name" value="LAL_C2"/>
</dbReference>
<keyword evidence="1" id="KW-0436">Ligase</keyword>
<dbReference type="GO" id="GO:0016874">
    <property type="term" value="F:ligase activity"/>
    <property type="evidence" value="ECO:0007669"/>
    <property type="project" value="UniProtKB-KW"/>
</dbReference>
<dbReference type="Proteomes" id="UP001063350">
    <property type="component" value="Chromosome"/>
</dbReference>
<organism evidence="6 7">
    <name type="scientific">Desulfolithobacter dissulfuricans</name>
    <dbReference type="NCBI Taxonomy" id="2795293"/>
    <lineage>
        <taxon>Bacteria</taxon>
        <taxon>Pseudomonadati</taxon>
        <taxon>Thermodesulfobacteriota</taxon>
        <taxon>Desulfobulbia</taxon>
        <taxon>Desulfobulbales</taxon>
        <taxon>Desulfobulbaceae</taxon>
        <taxon>Desulfolithobacter</taxon>
    </lineage>
</organism>
<evidence type="ECO:0000256" key="1">
    <source>
        <dbReference type="ARBA" id="ARBA00022598"/>
    </source>
</evidence>
<evidence type="ECO:0000256" key="2">
    <source>
        <dbReference type="ARBA" id="ARBA00022741"/>
    </source>
</evidence>
<dbReference type="InterPro" id="IPR052032">
    <property type="entry name" value="ATP-dep_AA_Ligase"/>
</dbReference>
<dbReference type="InterPro" id="IPR016185">
    <property type="entry name" value="PreATP-grasp_dom_sf"/>
</dbReference>
<dbReference type="Pfam" id="PF02655">
    <property type="entry name" value="ATP-grasp_3"/>
    <property type="match status" value="1"/>
</dbReference>
<dbReference type="GO" id="GO:0046872">
    <property type="term" value="F:metal ion binding"/>
    <property type="evidence" value="ECO:0007669"/>
    <property type="project" value="InterPro"/>
</dbReference>
<dbReference type="PROSITE" id="PS50975">
    <property type="entry name" value="ATP_GRASP"/>
    <property type="match status" value="1"/>
</dbReference>
<dbReference type="Gene3D" id="3.30.1490.20">
    <property type="entry name" value="ATP-grasp fold, A domain"/>
    <property type="match status" value="1"/>
</dbReference>
<keyword evidence="7" id="KW-1185">Reference proteome</keyword>
<dbReference type="PANTHER" id="PTHR43585">
    <property type="entry name" value="FUMIPYRROLE BIOSYNTHESIS PROTEIN C"/>
    <property type="match status" value="1"/>
</dbReference>
<dbReference type="RefSeq" id="WP_267928406.1">
    <property type="nucleotide sequence ID" value="NZ_AP024233.1"/>
</dbReference>
<dbReference type="SUPFAM" id="SSF56059">
    <property type="entry name" value="Glutathione synthetase ATP-binding domain-like"/>
    <property type="match status" value="1"/>
</dbReference>
<keyword evidence="3 4" id="KW-0067">ATP-binding</keyword>
<evidence type="ECO:0000256" key="3">
    <source>
        <dbReference type="ARBA" id="ARBA00022840"/>
    </source>
</evidence>
<accession>A0A915XHV8</accession>
<dbReference type="AlphaFoldDB" id="A0A915XHV8"/>
<name>A0A915XHV8_9BACT</name>
<dbReference type="Pfam" id="PF18603">
    <property type="entry name" value="LAL_C2"/>
    <property type="match status" value="1"/>
</dbReference>
<proteinExistence type="predicted"/>
<dbReference type="InterPro" id="IPR003806">
    <property type="entry name" value="ATP-grasp_PylC-type"/>
</dbReference>
<sequence>MAEKEQQARQTILLLGASADQIFAIRTARSMGLRVLVVDRQATSPGFKLADDHAQISTTDIPALKRLIDRYQRDKGPIAGVLVMGSDIPQVVCELASYLGTPHIPMRSAKLSTNKYLMKRCFADHGVPVPWFRAIHSLDELIQTVEQQGYPLVLKPVDRSGARGVFYLNRGCDLKVLYEQSRALSFTGQVMVEEFLPGLQISTETVMWQGRAHTPGFADRNYEMLHRYAPNIIENGGWVPSRVTSGQRQAVERLVEQAALALGVENGVVKGDVVLTPEGPRMIEMATRLSGGDFSESLIPLGCGVNIVVAAINIAIGREPDLDLLRPRFQKGVVNRYFFPEPGTLIRIEGAENVRRQPWLHKLEFWYQPGDRVPPVQSHADRFGVFVICANTREEAEDHADWVYRTIKIVTSTP</sequence>
<reference evidence="6" key="1">
    <citation type="submission" date="2020-12" db="EMBL/GenBank/DDBJ databases">
        <title>Desulfobium dissulfuricans gen. nov., sp. nov., a novel mesophilic, sulfate-reducing bacterium isolated from a deep-sea hydrothermal vent.</title>
        <authorList>
            <person name="Hashimoto Y."/>
            <person name="Tame A."/>
            <person name="Sawayama S."/>
            <person name="Miyazaki J."/>
            <person name="Takai K."/>
            <person name="Nakagawa S."/>
        </authorList>
    </citation>
    <scope>NUCLEOTIDE SEQUENCE</scope>
    <source>
        <strain evidence="6">GF1</strain>
    </source>
</reference>
<gene>
    <name evidence="6" type="ORF">GF1_08760</name>
</gene>
<feature type="domain" description="ATP-grasp" evidence="5">
    <location>
        <begin position="119"/>
        <end position="316"/>
    </location>
</feature>
<dbReference type="InterPro" id="IPR011761">
    <property type="entry name" value="ATP-grasp"/>
</dbReference>
<dbReference type="EMBL" id="AP024233">
    <property type="protein sequence ID" value="BCO08500.1"/>
    <property type="molecule type" value="Genomic_DNA"/>
</dbReference>
<dbReference type="KEGG" id="ddu:GF1_08760"/>
<evidence type="ECO:0000313" key="7">
    <source>
        <dbReference type="Proteomes" id="UP001063350"/>
    </source>
</evidence>
<dbReference type="Gene3D" id="3.30.470.20">
    <property type="entry name" value="ATP-grasp fold, B domain"/>
    <property type="match status" value="1"/>
</dbReference>
<evidence type="ECO:0000313" key="6">
    <source>
        <dbReference type="EMBL" id="BCO08500.1"/>
    </source>
</evidence>
<dbReference type="PANTHER" id="PTHR43585:SF2">
    <property type="entry name" value="ATP-GRASP ENZYME FSQD"/>
    <property type="match status" value="1"/>
</dbReference>
<evidence type="ECO:0000256" key="4">
    <source>
        <dbReference type="PROSITE-ProRule" id="PRU00409"/>
    </source>
</evidence>
<keyword evidence="2 4" id="KW-0547">Nucleotide-binding</keyword>
<evidence type="ECO:0000259" key="5">
    <source>
        <dbReference type="PROSITE" id="PS50975"/>
    </source>
</evidence>
<dbReference type="SUPFAM" id="SSF52440">
    <property type="entry name" value="PreATP-grasp domain"/>
    <property type="match status" value="1"/>
</dbReference>
<dbReference type="GO" id="GO:0005524">
    <property type="term" value="F:ATP binding"/>
    <property type="evidence" value="ECO:0007669"/>
    <property type="project" value="UniProtKB-UniRule"/>
</dbReference>
<dbReference type="InterPro" id="IPR013815">
    <property type="entry name" value="ATP_grasp_subdomain_1"/>
</dbReference>
<protein>
    <recommendedName>
        <fullName evidence="5">ATP-grasp domain-containing protein</fullName>
    </recommendedName>
</protein>